<comment type="caution">
    <text evidence="6">The sequence shown here is derived from an EMBL/GenBank/DDBJ whole genome shotgun (WGS) entry which is preliminary data.</text>
</comment>
<gene>
    <name evidence="6" type="ORF">BSOLF_2636</name>
</gene>
<feature type="transmembrane region" description="Helical" evidence="5">
    <location>
        <begin position="312"/>
        <end position="331"/>
    </location>
</feature>
<evidence type="ECO:0000313" key="7">
    <source>
        <dbReference type="Proteomes" id="UP000244338"/>
    </source>
</evidence>
<sequence length="333" mass="36792">MMNELIRLVWITLAQAFVVLFFSPLFNGVIQKTKALRTGRWGAPVVQPFYDLLKWFKKDVTLAETHSVLTVCVPYAVFTLMLLLNMSVPMISTAVPIAWLSDVFVFIYVLATVVVLLALAALDQGGGFGALGSSREMMLNFFIEGALMATLLVIVYAGGTESLALSIVTYGKVTNLGISYFLLLLAFFLLVVAEMGRIPVDNPDTHLELTMVHEGMVLEYSGRYLSLVMWTQMMKSWLFASMFVNVFFPSWDLSKALAAFLIGQSNYETVSFAGTVLETLLGTIFLLLKMLALGIIIGWVETTFAKMRLFKVPQLLGAALMLALLSFLASLTP</sequence>
<reference evidence="7" key="1">
    <citation type="journal article" date="2018" name="Sci. Rep.">
        <title>Lignite coal burning seam in the remote Altai Mountains harbors a hydrogen-driven thermophilic microbial community.</title>
        <authorList>
            <person name="Kadnikov V.V."/>
            <person name="Mardanov A.V."/>
            <person name="Ivasenko D.A."/>
            <person name="Antsiferov D.V."/>
            <person name="Beletsky A.V."/>
            <person name="Karnachuk O.V."/>
            <person name="Ravin N.V."/>
        </authorList>
    </citation>
    <scope>NUCLEOTIDE SEQUENCE [LARGE SCALE GENOMIC DNA]</scope>
</reference>
<dbReference type="PANTHER" id="PTHR43359">
    <property type="entry name" value="FORMATE HYDROGENLYASE SUBUNIT 4"/>
    <property type="match status" value="1"/>
</dbReference>
<evidence type="ECO:0000256" key="1">
    <source>
        <dbReference type="ARBA" id="ARBA00004141"/>
    </source>
</evidence>
<dbReference type="EMBL" id="PEBX01000018">
    <property type="protein sequence ID" value="PTQ56834.1"/>
    <property type="molecule type" value="Genomic_DNA"/>
</dbReference>
<feature type="transmembrane region" description="Helical" evidence="5">
    <location>
        <begin position="141"/>
        <end position="158"/>
    </location>
</feature>
<evidence type="ECO:0000256" key="2">
    <source>
        <dbReference type="ARBA" id="ARBA00022692"/>
    </source>
</evidence>
<protein>
    <submittedName>
        <fullName evidence="6">Hydrogenase subunit HyfC</fullName>
    </submittedName>
</protein>
<feature type="transmembrane region" description="Helical" evidence="5">
    <location>
        <begin position="6"/>
        <end position="30"/>
    </location>
</feature>
<evidence type="ECO:0000256" key="3">
    <source>
        <dbReference type="ARBA" id="ARBA00022989"/>
    </source>
</evidence>
<dbReference type="AlphaFoldDB" id="A0A2R6Y2C3"/>
<dbReference type="GO" id="GO:0005886">
    <property type="term" value="C:plasma membrane"/>
    <property type="evidence" value="ECO:0007669"/>
    <property type="project" value="TreeGrafter"/>
</dbReference>
<feature type="transmembrane region" description="Helical" evidence="5">
    <location>
        <begin position="67"/>
        <end position="91"/>
    </location>
</feature>
<evidence type="ECO:0000256" key="4">
    <source>
        <dbReference type="ARBA" id="ARBA00023136"/>
    </source>
</evidence>
<evidence type="ECO:0000313" key="6">
    <source>
        <dbReference type="EMBL" id="PTQ56834.1"/>
    </source>
</evidence>
<evidence type="ECO:0000256" key="5">
    <source>
        <dbReference type="SAM" id="Phobius"/>
    </source>
</evidence>
<feature type="transmembrane region" description="Helical" evidence="5">
    <location>
        <begin position="280"/>
        <end position="300"/>
    </location>
</feature>
<proteinExistence type="predicted"/>
<feature type="transmembrane region" description="Helical" evidence="5">
    <location>
        <begin position="178"/>
        <end position="196"/>
    </location>
</feature>
<keyword evidence="2 5" id="KW-0812">Transmembrane</keyword>
<dbReference type="InterPro" id="IPR001694">
    <property type="entry name" value="NADH_UbQ_OxRdtase_su1/FPO"/>
</dbReference>
<keyword evidence="3 5" id="KW-1133">Transmembrane helix</keyword>
<dbReference type="Pfam" id="PF00146">
    <property type="entry name" value="NADHdh"/>
    <property type="match status" value="1"/>
</dbReference>
<dbReference type="Proteomes" id="UP000244338">
    <property type="component" value="Unassembled WGS sequence"/>
</dbReference>
<dbReference type="InterPro" id="IPR052561">
    <property type="entry name" value="ComplexI_Subunit1"/>
</dbReference>
<dbReference type="PANTHER" id="PTHR43359:SF1">
    <property type="entry name" value="FORMATE HYDROGENLYASE SUBUNIT 4-RELATED"/>
    <property type="match status" value="1"/>
</dbReference>
<feature type="transmembrane region" description="Helical" evidence="5">
    <location>
        <begin position="97"/>
        <end position="120"/>
    </location>
</feature>
<comment type="subcellular location">
    <subcellularLocation>
        <location evidence="1">Membrane</location>
        <topology evidence="1">Multi-pass membrane protein</topology>
    </subcellularLocation>
</comment>
<organism evidence="6 7">
    <name type="scientific">Candidatus Carbonibacillus altaicus</name>
    <dbReference type="NCBI Taxonomy" id="2163959"/>
    <lineage>
        <taxon>Bacteria</taxon>
        <taxon>Bacillati</taxon>
        <taxon>Bacillota</taxon>
        <taxon>Bacilli</taxon>
        <taxon>Bacillales</taxon>
        <taxon>Candidatus Carbonibacillus</taxon>
    </lineage>
</organism>
<keyword evidence="4 5" id="KW-0472">Membrane</keyword>
<name>A0A2R6Y2C3_9BACL</name>
<accession>A0A2R6Y2C3</accession>